<keyword evidence="1" id="KW-0472">Membrane</keyword>
<dbReference type="PANTHER" id="PTHR35531">
    <property type="entry name" value="INNER MEMBRANE PROTEIN YBCI-RELATED"/>
    <property type="match status" value="1"/>
</dbReference>
<name>A0A2M6R8K7_9BACT</name>
<comment type="caution">
    <text evidence="2">The sequence shown here is derived from an EMBL/GenBank/DDBJ whole genome shotgun (WGS) entry which is preliminary data.</text>
</comment>
<dbReference type="Proteomes" id="UP000231162">
    <property type="component" value="Unassembled WGS sequence"/>
</dbReference>
<evidence type="ECO:0000256" key="1">
    <source>
        <dbReference type="SAM" id="Phobius"/>
    </source>
</evidence>
<keyword evidence="1" id="KW-1133">Transmembrane helix</keyword>
<sequence length="189" mass="21220">MTGKTHQIIGITSGLAYLLLTLQPIYSPATLATVIVSCHIAALIPDLDRASSMFWNSVPMGKVAGYITELFIKHRNISHSILGILIYFGIARYILYLFPAYWGVNVPTALTSAMIAYCSHLIADMITVQGVPLFFPFKRMFGIPPKPFDGIRIVTGQWFENFVVFPFVNILFTALIWTKWGVIHIILLR</sequence>
<dbReference type="AlphaFoldDB" id="A0A2M6R8K7"/>
<keyword evidence="1" id="KW-0812">Transmembrane</keyword>
<reference evidence="3" key="1">
    <citation type="submission" date="2017-09" db="EMBL/GenBank/DDBJ databases">
        <title>Depth-based differentiation of microbial function through sediment-hosted aquifers and enrichment of novel symbionts in the deep terrestrial subsurface.</title>
        <authorList>
            <person name="Probst A.J."/>
            <person name="Ladd B."/>
            <person name="Jarett J.K."/>
            <person name="Geller-Mcgrath D.E."/>
            <person name="Sieber C.M.K."/>
            <person name="Emerson J.B."/>
            <person name="Anantharaman K."/>
            <person name="Thomas B.C."/>
            <person name="Malmstrom R."/>
            <person name="Stieglmeier M."/>
            <person name="Klingl A."/>
            <person name="Woyke T."/>
            <person name="Ryan C.M."/>
            <person name="Banfield J.F."/>
        </authorList>
    </citation>
    <scope>NUCLEOTIDE SEQUENCE [LARGE SCALE GENOMIC DNA]</scope>
</reference>
<accession>A0A2M6R8K7</accession>
<gene>
    <name evidence="2" type="ORF">COT79_02215</name>
</gene>
<proteinExistence type="predicted"/>
<evidence type="ECO:0000313" key="2">
    <source>
        <dbReference type="EMBL" id="PIS06892.1"/>
    </source>
</evidence>
<dbReference type="InterPro" id="IPR007404">
    <property type="entry name" value="YdjM-like"/>
</dbReference>
<feature type="transmembrane region" description="Helical" evidence="1">
    <location>
        <begin position="114"/>
        <end position="137"/>
    </location>
</feature>
<evidence type="ECO:0008006" key="4">
    <source>
        <dbReference type="Google" id="ProtNLM"/>
    </source>
</evidence>
<feature type="transmembrane region" description="Helical" evidence="1">
    <location>
        <begin position="81"/>
        <end position="102"/>
    </location>
</feature>
<dbReference type="PANTHER" id="PTHR35531:SF1">
    <property type="entry name" value="INNER MEMBRANE PROTEIN YBCI-RELATED"/>
    <property type="match status" value="1"/>
</dbReference>
<feature type="transmembrane region" description="Helical" evidence="1">
    <location>
        <begin position="158"/>
        <end position="177"/>
    </location>
</feature>
<organism evidence="2 3">
    <name type="scientific">Candidatus Berkelbacteria bacterium CG10_big_fil_rev_8_21_14_0_10_43_14</name>
    <dbReference type="NCBI Taxonomy" id="1974515"/>
    <lineage>
        <taxon>Bacteria</taxon>
        <taxon>Candidatus Berkelbacteria</taxon>
    </lineage>
</organism>
<dbReference type="EMBL" id="PEZX01000030">
    <property type="protein sequence ID" value="PIS06892.1"/>
    <property type="molecule type" value="Genomic_DNA"/>
</dbReference>
<dbReference type="Pfam" id="PF04307">
    <property type="entry name" value="YdjM"/>
    <property type="match status" value="1"/>
</dbReference>
<protein>
    <recommendedName>
        <fullName evidence="4">Metal-dependent hydrolase</fullName>
    </recommendedName>
</protein>
<evidence type="ECO:0000313" key="3">
    <source>
        <dbReference type="Proteomes" id="UP000231162"/>
    </source>
</evidence>